<dbReference type="Gene3D" id="3.40.1350.10">
    <property type="match status" value="1"/>
</dbReference>
<dbReference type="AlphaFoldDB" id="A0A837J4L0"/>
<comment type="caution">
    <text evidence="2">The sequence shown here is derived from an EMBL/GenBank/DDBJ whole genome shotgun (WGS) entry which is preliminary data.</text>
</comment>
<dbReference type="RefSeq" id="WP_052944706.1">
    <property type="nucleotide sequence ID" value="NZ_JAIS01000088.1"/>
</dbReference>
<dbReference type="InterPro" id="IPR014833">
    <property type="entry name" value="TnsA_N"/>
</dbReference>
<name>A0A837J4L0_9BACT</name>
<organism evidence="2 3">
    <name type="scientific">Aliarcobacter butzleri L351</name>
    <dbReference type="NCBI Taxonomy" id="1447259"/>
    <lineage>
        <taxon>Bacteria</taxon>
        <taxon>Pseudomonadati</taxon>
        <taxon>Campylobacterota</taxon>
        <taxon>Epsilonproteobacteria</taxon>
        <taxon>Campylobacterales</taxon>
        <taxon>Arcobacteraceae</taxon>
        <taxon>Aliarcobacter</taxon>
    </lineage>
</organism>
<dbReference type="GO" id="GO:0003676">
    <property type="term" value="F:nucleic acid binding"/>
    <property type="evidence" value="ECO:0007669"/>
    <property type="project" value="InterPro"/>
</dbReference>
<proteinExistence type="predicted"/>
<protein>
    <recommendedName>
        <fullName evidence="1">TnsA endonuclease N-terminal domain-containing protein</fullName>
    </recommendedName>
</protein>
<dbReference type="Proteomes" id="UP000035526">
    <property type="component" value="Unassembled WGS sequence"/>
</dbReference>
<dbReference type="InterPro" id="IPR011856">
    <property type="entry name" value="tRNA_endonuc-like_dom_sf"/>
</dbReference>
<evidence type="ECO:0000313" key="2">
    <source>
        <dbReference type="EMBL" id="KLE00244.1"/>
    </source>
</evidence>
<feature type="domain" description="TnsA endonuclease N-terminal" evidence="1">
    <location>
        <begin position="46"/>
        <end position="136"/>
    </location>
</feature>
<dbReference type="EMBL" id="JAIS01000088">
    <property type="protein sequence ID" value="KLE00244.1"/>
    <property type="molecule type" value="Genomic_DNA"/>
</dbReference>
<gene>
    <name evidence="2" type="ORF">AF76_08230</name>
</gene>
<evidence type="ECO:0000259" key="1">
    <source>
        <dbReference type="Pfam" id="PF08722"/>
    </source>
</evidence>
<reference evidence="2 3" key="1">
    <citation type="submission" date="2014-01" db="EMBL/GenBank/DDBJ databases">
        <title>Development of a Comparative Genomic Fingerprinting Assay for High Resolution Genotyping of Arcobacter butzleri.</title>
        <authorList>
            <person name="Webb A.L."/>
            <person name="Inglis G.D."/>
            <person name="Kruczkiewicz P."/>
            <person name="Selinger L.B."/>
            <person name="Taboada E.N."/>
        </authorList>
    </citation>
    <scope>NUCLEOTIDE SEQUENCE [LARGE SCALE GENOMIC DNA]</scope>
    <source>
        <strain evidence="2 3">L351</strain>
    </source>
</reference>
<sequence>MKLSMKNRKIGYTYSSVSGHFAFRNKKSISFESTLERDLLTVLEFNSSVFDVTEQPLTIEYTNKNGRAVTYTPDFLVQFEEPNEMVCINKISRKPWLIEVKPREILKKEWDKLKPKFKIAIKYARENNLIFKIFDETKIRTSYLERIKFLNRYKRMEVDSWWKEWVFQGLEALGGHSTIDELIVFKFRGGKVDEKLALGVIYHLISHKIIKADITEILNMQTEIWLNIEHPDYFNFRHGE</sequence>
<evidence type="ECO:0000313" key="3">
    <source>
        <dbReference type="Proteomes" id="UP000035526"/>
    </source>
</evidence>
<dbReference type="Pfam" id="PF08722">
    <property type="entry name" value="Tn7_TnsA-like_N"/>
    <property type="match status" value="1"/>
</dbReference>
<accession>A0A837J4L0</accession>